<comment type="caution">
    <text evidence="1">The sequence shown here is derived from an EMBL/GenBank/DDBJ whole genome shotgun (WGS) entry which is preliminary data.</text>
</comment>
<dbReference type="PROSITE" id="PS51257">
    <property type="entry name" value="PROKAR_LIPOPROTEIN"/>
    <property type="match status" value="1"/>
</dbReference>
<dbReference type="AlphaFoldDB" id="A0A6N8L128"/>
<dbReference type="RefSeq" id="WP_160370160.1">
    <property type="nucleotide sequence ID" value="NZ_WSQA01000013.1"/>
</dbReference>
<evidence type="ECO:0000313" key="2">
    <source>
        <dbReference type="Proteomes" id="UP000435036"/>
    </source>
</evidence>
<dbReference type="OrthoDB" id="707242at2"/>
<gene>
    <name evidence="1" type="ORF">GQF63_15555</name>
</gene>
<name>A0A6N8L128_9SPHI</name>
<proteinExistence type="predicted"/>
<reference evidence="1 2" key="1">
    <citation type="submission" date="2019-12" db="EMBL/GenBank/DDBJ databases">
        <authorList>
            <person name="Dong K."/>
        </authorList>
    </citation>
    <scope>NUCLEOTIDE SEQUENCE [LARGE SCALE GENOMIC DNA]</scope>
    <source>
        <strain evidence="1 2">JCM 31225</strain>
    </source>
</reference>
<dbReference type="Proteomes" id="UP000435036">
    <property type="component" value="Unassembled WGS sequence"/>
</dbReference>
<evidence type="ECO:0000313" key="1">
    <source>
        <dbReference type="EMBL" id="MVZ63443.1"/>
    </source>
</evidence>
<accession>A0A6N8L128</accession>
<organism evidence="1 2">
    <name type="scientific">Sphingobacterium humi</name>
    <dbReference type="NCBI Taxonomy" id="1796905"/>
    <lineage>
        <taxon>Bacteria</taxon>
        <taxon>Pseudomonadati</taxon>
        <taxon>Bacteroidota</taxon>
        <taxon>Sphingobacteriia</taxon>
        <taxon>Sphingobacteriales</taxon>
        <taxon>Sphingobacteriaceae</taxon>
        <taxon>Sphingobacterium</taxon>
    </lineage>
</organism>
<dbReference type="EMBL" id="WSQA01000013">
    <property type="protein sequence ID" value="MVZ63443.1"/>
    <property type="molecule type" value="Genomic_DNA"/>
</dbReference>
<dbReference type="Pfam" id="PF16132">
    <property type="entry name" value="DUF4843"/>
    <property type="match status" value="1"/>
</dbReference>
<keyword evidence="2" id="KW-1185">Reference proteome</keyword>
<dbReference type="InterPro" id="IPR032299">
    <property type="entry name" value="DUF4843"/>
</dbReference>
<sequence length="262" mass="30321">MKTFKILSILFAATALMYACKEDKLLMYSDEEAGNNIYFVEKYERRLADSLIQIITFGRAEDGKKDSLLKLPVAITGSAINKDRLIRVKPSDTSTMKEGVHFKFKTPPMIRANRTIDTLYVQLFRTADIYDKTVYVNLELQPNEYFKTNILTKTNLNVKQNIVNYSFSLSDQFPIPYLWTTFSGKNTVIGFFGPYSQRKVELFFEVLDADREFFYNPDVPLSIAKLISYSSYMKYWLNKEKSEGRTQYDENGKEITMGLSAN</sequence>
<protein>
    <submittedName>
        <fullName evidence="1">DUF4843 domain-containing protein</fullName>
    </submittedName>
</protein>